<protein>
    <submittedName>
        <fullName evidence="1">Uncharacterized protein</fullName>
    </submittedName>
</protein>
<proteinExistence type="predicted"/>
<accession>A0ACC1QZF4</accession>
<reference evidence="1" key="1">
    <citation type="submission" date="2022-07" db="EMBL/GenBank/DDBJ databases">
        <title>Genome Sequence of Lecanicillium saksenae.</title>
        <authorList>
            <person name="Buettner E."/>
        </authorList>
    </citation>
    <scope>NUCLEOTIDE SEQUENCE</scope>
    <source>
        <strain evidence="1">VT-O1</strain>
    </source>
</reference>
<evidence type="ECO:0000313" key="2">
    <source>
        <dbReference type="Proteomes" id="UP001148737"/>
    </source>
</evidence>
<organism evidence="1 2">
    <name type="scientific">Lecanicillium saksenae</name>
    <dbReference type="NCBI Taxonomy" id="468837"/>
    <lineage>
        <taxon>Eukaryota</taxon>
        <taxon>Fungi</taxon>
        <taxon>Dikarya</taxon>
        <taxon>Ascomycota</taxon>
        <taxon>Pezizomycotina</taxon>
        <taxon>Sordariomycetes</taxon>
        <taxon>Hypocreomycetidae</taxon>
        <taxon>Hypocreales</taxon>
        <taxon>Cordycipitaceae</taxon>
        <taxon>Lecanicillium</taxon>
    </lineage>
</organism>
<sequence>MSSGYLQLATAHLGEHSIRNAAIVSVLVVLVYRALKFLLAWRILGKAYEVNCCERPPMYPHKDPIFGIDILFANIKSARNNRFISASAQRFQDLGANTYCTWIQGHQTIHTIEPENVKTIMATKWKDYSVHGRKPNLGRLLGRGIFVATGEDWSHARSLLRPNFAKDNVADLDMLEGHLQELLKLLPRDPSQVVDMEKFFLRLTLDSATEFLFGHSTNTLAEPSDDDKAFSEAFRYALSSISTQIRRGPLHPFYPKDHKFDEANKTIREFIGRYIDEALERRRKINAGEIDKESEEANPQRYYFLQEVTKVMDDREHICDEVLSMMAAGRDTTASLMASAFYTLSRRPDIWKKLQNEIQFLNGHPPSYQQLRDLKYTKYIMNETLRMYPPIFSLGRRSLCDTILPTGGGADGTSPIFVPKGCGVIYNTWAMHRRKDLYGEDADEFRPERWAEKRHGWDYVPFGGGPRICLGQQYALTEAMYMMVRLAQEYASIVSADNNPWVEDIAITVSPKDGVNCRLTRA</sequence>
<name>A0ACC1QZF4_9HYPO</name>
<dbReference type="Proteomes" id="UP001148737">
    <property type="component" value="Unassembled WGS sequence"/>
</dbReference>
<evidence type="ECO:0000313" key="1">
    <source>
        <dbReference type="EMBL" id="KAJ3496049.1"/>
    </source>
</evidence>
<keyword evidence="2" id="KW-1185">Reference proteome</keyword>
<dbReference type="EMBL" id="JANAKD010000225">
    <property type="protein sequence ID" value="KAJ3496049.1"/>
    <property type="molecule type" value="Genomic_DNA"/>
</dbReference>
<gene>
    <name evidence="1" type="ORF">NLG97_g2952</name>
</gene>
<comment type="caution">
    <text evidence="1">The sequence shown here is derived from an EMBL/GenBank/DDBJ whole genome shotgun (WGS) entry which is preliminary data.</text>
</comment>